<accession>F8MZW4</accession>
<evidence type="ECO:0000313" key="3">
    <source>
        <dbReference type="EMBL" id="EGO52899.1"/>
    </source>
</evidence>
<gene>
    <name evidence="3" type="ORF">NEUTE1DRAFT_118989</name>
</gene>
<evidence type="ECO:0008006" key="5">
    <source>
        <dbReference type="Google" id="ProtNLM"/>
    </source>
</evidence>
<evidence type="ECO:0000256" key="2">
    <source>
        <dbReference type="SAM" id="SignalP"/>
    </source>
</evidence>
<dbReference type="KEGG" id="nte:NEUTE1DRAFT118989"/>
<sequence>MKIRRVRSYVGHRWWVLVLVLALVHVLAGDERGGEDEDDGVDVDADAFGDADGGDGPKMMCQNWAWAG</sequence>
<feature type="region of interest" description="Disordered" evidence="1">
    <location>
        <begin position="31"/>
        <end position="56"/>
    </location>
</feature>
<organism evidence="3 4">
    <name type="scientific">Neurospora tetrasperma (strain FGSC 2508 / ATCC MYA-4615 / P0657)</name>
    <dbReference type="NCBI Taxonomy" id="510951"/>
    <lineage>
        <taxon>Eukaryota</taxon>
        <taxon>Fungi</taxon>
        <taxon>Dikarya</taxon>
        <taxon>Ascomycota</taxon>
        <taxon>Pezizomycotina</taxon>
        <taxon>Sordariomycetes</taxon>
        <taxon>Sordariomycetidae</taxon>
        <taxon>Sordariales</taxon>
        <taxon>Sordariaceae</taxon>
        <taxon>Neurospora</taxon>
    </lineage>
</organism>
<dbReference type="EMBL" id="GL891382">
    <property type="protein sequence ID" value="EGO52899.1"/>
    <property type="molecule type" value="Genomic_DNA"/>
</dbReference>
<feature type="chain" id="PRO_5003380750" description="Secreted protein" evidence="2">
    <location>
        <begin position="29"/>
        <end position="68"/>
    </location>
</feature>
<keyword evidence="4" id="KW-1185">Reference proteome</keyword>
<name>F8MZW4_NEUT8</name>
<protein>
    <recommendedName>
        <fullName evidence="5">Secreted protein</fullName>
    </recommendedName>
</protein>
<dbReference type="Proteomes" id="UP000008065">
    <property type="component" value="Unassembled WGS sequence"/>
</dbReference>
<keyword evidence="2" id="KW-0732">Signal</keyword>
<feature type="signal peptide" evidence="2">
    <location>
        <begin position="1"/>
        <end position="28"/>
    </location>
</feature>
<dbReference type="RefSeq" id="XP_009856527.1">
    <property type="nucleotide sequence ID" value="XM_009858225.1"/>
</dbReference>
<evidence type="ECO:0000313" key="4">
    <source>
        <dbReference type="Proteomes" id="UP000008065"/>
    </source>
</evidence>
<dbReference type="HOGENOM" id="CLU_2794573_0_0_1"/>
<dbReference type="VEuPathDB" id="FungiDB:NEUTE1DRAFT_118989"/>
<evidence type="ECO:0000256" key="1">
    <source>
        <dbReference type="SAM" id="MobiDB-lite"/>
    </source>
</evidence>
<dbReference type="AlphaFoldDB" id="F8MZW4"/>
<reference evidence="4" key="1">
    <citation type="journal article" date="2011" name="Genetics">
        <title>Massive changes in genome architecture accompany the transition to self-fertility in the filamentous fungus Neurospora tetrasperma.</title>
        <authorList>
            <person name="Ellison C.E."/>
            <person name="Stajich J.E."/>
            <person name="Jacobson D.J."/>
            <person name="Natvig D.O."/>
            <person name="Lapidus A."/>
            <person name="Foster B."/>
            <person name="Aerts A."/>
            <person name="Riley R."/>
            <person name="Lindquist E.A."/>
            <person name="Grigoriev I.V."/>
            <person name="Taylor J.W."/>
        </authorList>
    </citation>
    <scope>NUCLEOTIDE SEQUENCE [LARGE SCALE GENOMIC DNA]</scope>
    <source>
        <strain evidence="4">FGSC 2508 / P0657</strain>
    </source>
</reference>
<proteinExistence type="predicted"/>
<feature type="compositionally biased region" description="Acidic residues" evidence="1">
    <location>
        <begin position="33"/>
        <end position="53"/>
    </location>
</feature>
<dbReference type="GeneID" id="20823705"/>